<evidence type="ECO:0000256" key="1">
    <source>
        <dbReference type="SAM" id="MobiDB-lite"/>
    </source>
</evidence>
<keyword evidence="2" id="KW-0732">Signal</keyword>
<evidence type="ECO:0000313" key="4">
    <source>
        <dbReference type="RefSeq" id="XP_003745611.1"/>
    </source>
</evidence>
<evidence type="ECO:0000256" key="2">
    <source>
        <dbReference type="SAM" id="SignalP"/>
    </source>
</evidence>
<feature type="compositionally biased region" description="Acidic residues" evidence="1">
    <location>
        <begin position="98"/>
        <end position="108"/>
    </location>
</feature>
<dbReference type="KEGG" id="goe:100898612"/>
<dbReference type="Proteomes" id="UP000694867">
    <property type="component" value="Unplaced"/>
</dbReference>
<dbReference type="GeneID" id="100898612"/>
<accession>A0AAJ6VZJ4</accession>
<dbReference type="AlphaFoldDB" id="A0AAJ6VZJ4"/>
<name>A0AAJ6VZJ4_9ACAR</name>
<reference evidence="4" key="1">
    <citation type="submission" date="2025-08" db="UniProtKB">
        <authorList>
            <consortium name="RefSeq"/>
        </authorList>
    </citation>
    <scope>IDENTIFICATION</scope>
</reference>
<feature type="region of interest" description="Disordered" evidence="1">
    <location>
        <begin position="73"/>
        <end position="108"/>
    </location>
</feature>
<gene>
    <name evidence="4" type="primary">LOC100898612</name>
</gene>
<evidence type="ECO:0000313" key="3">
    <source>
        <dbReference type="Proteomes" id="UP000694867"/>
    </source>
</evidence>
<feature type="chain" id="PRO_5042461410" evidence="2">
    <location>
        <begin position="23"/>
        <end position="143"/>
    </location>
</feature>
<feature type="signal peptide" evidence="2">
    <location>
        <begin position="1"/>
        <end position="22"/>
    </location>
</feature>
<dbReference type="RefSeq" id="XP_003745611.1">
    <property type="nucleotide sequence ID" value="XM_003745563.2"/>
</dbReference>
<protein>
    <submittedName>
        <fullName evidence="4">Uncharacterized protein LOC100898612</fullName>
    </submittedName>
</protein>
<sequence>MQAAIFTVILLSLSVLFVELSAVNPAIFNILARNIHGRNPYSSYNPYNPFSIDGSRNPGSEFARRRKWHLDHFQESESSSSAEEMRYSEGNDGTEASVEGEENAEEASTEGVFMRKIVMASGAHIVRDSWCLVSDSNNCIPAL</sequence>
<organism evidence="3 4">
    <name type="scientific">Galendromus occidentalis</name>
    <name type="common">western predatory mite</name>
    <dbReference type="NCBI Taxonomy" id="34638"/>
    <lineage>
        <taxon>Eukaryota</taxon>
        <taxon>Metazoa</taxon>
        <taxon>Ecdysozoa</taxon>
        <taxon>Arthropoda</taxon>
        <taxon>Chelicerata</taxon>
        <taxon>Arachnida</taxon>
        <taxon>Acari</taxon>
        <taxon>Parasitiformes</taxon>
        <taxon>Mesostigmata</taxon>
        <taxon>Gamasina</taxon>
        <taxon>Phytoseioidea</taxon>
        <taxon>Phytoseiidae</taxon>
        <taxon>Typhlodrominae</taxon>
        <taxon>Galendromus</taxon>
    </lineage>
</organism>
<proteinExistence type="predicted"/>
<keyword evidence="3" id="KW-1185">Reference proteome</keyword>